<sequence length="365" mass="39630">MDSNNDTPLGFWGTESEEVISKQFPLHKACRDGDAVALSRLVAIATPDQMVAEDQFYGWTPIHWAAYFGKIDCLNGLLRTGVSVNIRTSRFKQTPAHISAFGGHPTALLELMKAGADFHARDYLGESPMHKAARVGNVECIKVLVTSGAHANICNDNGHTAGDLARMQNFIECARVLESAVANLTPIHAVNGFANGNSGAHVSNGNGHGPITNGGNGHVNGHQPMTNGWSGHVNGHHPITNGCSMRKRGYDDESIPSLKRARVADQNCTMQDHEMEADEDCPITPPETVTCFNDVCSPRAPSPGMELRYLEDASNDDLQAWGHLHGYGDTAEALPEICETRKPTLIDRNETFQKKLNGVRSRGWS</sequence>
<dbReference type="PROSITE" id="PS50088">
    <property type="entry name" value="ANK_REPEAT"/>
    <property type="match status" value="3"/>
</dbReference>
<dbReference type="PROSITE" id="PS50297">
    <property type="entry name" value="ANK_REP_REGION"/>
    <property type="match status" value="2"/>
</dbReference>
<dbReference type="PANTHER" id="PTHR24201:SF17">
    <property type="entry name" value="ANKYRIN REPEAT DOMAIN-CONTAINING PROTEIN 10-LIKE ISOFORM X1"/>
    <property type="match status" value="1"/>
</dbReference>
<dbReference type="SUPFAM" id="SSF48403">
    <property type="entry name" value="Ankyrin repeat"/>
    <property type="match status" value="1"/>
</dbReference>
<evidence type="ECO:0000256" key="3">
    <source>
        <dbReference type="PROSITE-ProRule" id="PRU00023"/>
    </source>
</evidence>
<dbReference type="SMART" id="SM00248">
    <property type="entry name" value="ANK"/>
    <property type="match status" value="4"/>
</dbReference>
<keyword evidence="1" id="KW-0677">Repeat</keyword>
<feature type="repeat" description="ANK" evidence="3">
    <location>
        <begin position="91"/>
        <end position="123"/>
    </location>
</feature>
<dbReference type="EMBL" id="LR782917">
    <property type="protein sequence ID" value="CAB3221711.1"/>
    <property type="molecule type" value="mRNA"/>
</dbReference>
<evidence type="ECO:0000256" key="2">
    <source>
        <dbReference type="ARBA" id="ARBA00023043"/>
    </source>
</evidence>
<evidence type="ECO:0000313" key="4">
    <source>
        <dbReference type="EMBL" id="CAB3221711.1"/>
    </source>
</evidence>
<reference evidence="4" key="1">
    <citation type="submission" date="2020-04" db="EMBL/GenBank/DDBJ databases">
        <authorList>
            <person name="Neveu A P."/>
        </authorList>
    </citation>
    <scope>NUCLEOTIDE SEQUENCE</scope>
    <source>
        <tissue evidence="4">Whole embryo</tissue>
    </source>
</reference>
<keyword evidence="2 3" id="KW-0040">ANK repeat</keyword>
<dbReference type="InterPro" id="IPR002110">
    <property type="entry name" value="Ankyrin_rpt"/>
</dbReference>
<name>A0A6F9D6L7_9ASCI</name>
<gene>
    <name evidence="4" type="primary">Ankrd10-001</name>
</gene>
<feature type="repeat" description="ANK" evidence="3">
    <location>
        <begin position="57"/>
        <end position="89"/>
    </location>
</feature>
<accession>A0A6F9D6L7</accession>
<dbReference type="Pfam" id="PF12796">
    <property type="entry name" value="Ank_2"/>
    <property type="match status" value="2"/>
</dbReference>
<dbReference type="AlphaFoldDB" id="A0A6F9D6L7"/>
<dbReference type="InterPro" id="IPR050776">
    <property type="entry name" value="Ank_Repeat/CDKN_Inhibitor"/>
</dbReference>
<evidence type="ECO:0000256" key="1">
    <source>
        <dbReference type="ARBA" id="ARBA00022737"/>
    </source>
</evidence>
<feature type="repeat" description="ANK" evidence="3">
    <location>
        <begin position="124"/>
        <end position="156"/>
    </location>
</feature>
<dbReference type="InterPro" id="IPR036770">
    <property type="entry name" value="Ankyrin_rpt-contain_sf"/>
</dbReference>
<protein>
    <submittedName>
        <fullName evidence="4">Ankyrin repeat domain-containing protein 10</fullName>
    </submittedName>
</protein>
<dbReference type="Gene3D" id="1.25.40.20">
    <property type="entry name" value="Ankyrin repeat-containing domain"/>
    <property type="match status" value="2"/>
</dbReference>
<dbReference type="PANTHER" id="PTHR24201">
    <property type="entry name" value="ANK_REP_REGION DOMAIN-CONTAINING PROTEIN"/>
    <property type="match status" value="1"/>
</dbReference>
<proteinExistence type="evidence at transcript level"/>
<organism evidence="4">
    <name type="scientific">Phallusia mammillata</name>
    <dbReference type="NCBI Taxonomy" id="59560"/>
    <lineage>
        <taxon>Eukaryota</taxon>
        <taxon>Metazoa</taxon>
        <taxon>Chordata</taxon>
        <taxon>Tunicata</taxon>
        <taxon>Ascidiacea</taxon>
        <taxon>Phlebobranchia</taxon>
        <taxon>Ascidiidae</taxon>
        <taxon>Phallusia</taxon>
    </lineage>
</organism>